<organism evidence="2 3">
    <name type="scientific">Olpidium bornovanus</name>
    <dbReference type="NCBI Taxonomy" id="278681"/>
    <lineage>
        <taxon>Eukaryota</taxon>
        <taxon>Fungi</taxon>
        <taxon>Fungi incertae sedis</taxon>
        <taxon>Olpidiomycota</taxon>
        <taxon>Olpidiomycotina</taxon>
        <taxon>Olpidiomycetes</taxon>
        <taxon>Olpidiales</taxon>
        <taxon>Olpidiaceae</taxon>
        <taxon>Olpidium</taxon>
    </lineage>
</organism>
<dbReference type="AlphaFoldDB" id="A0A8H7ZW08"/>
<accession>A0A8H7ZW08</accession>
<feature type="compositionally biased region" description="Low complexity" evidence="1">
    <location>
        <begin position="135"/>
        <end position="144"/>
    </location>
</feature>
<evidence type="ECO:0000256" key="1">
    <source>
        <dbReference type="SAM" id="MobiDB-lite"/>
    </source>
</evidence>
<protein>
    <submittedName>
        <fullName evidence="2">Uncharacterized protein</fullName>
    </submittedName>
</protein>
<dbReference type="EMBL" id="JAEFCI010005297">
    <property type="protein sequence ID" value="KAG5460390.1"/>
    <property type="molecule type" value="Genomic_DNA"/>
</dbReference>
<keyword evidence="3" id="KW-1185">Reference proteome</keyword>
<sequence length="312" mass="34355">MLFNLRKANFRGEDGFWQRLEKNISFPEHAVPEVHRGPGRRRRGSEQDCPHPAVWIVDALTSTPATRLWVTASSAASECSSFCRHPLPHVRQFLLCLCAPVLSSAPAPSSSPFPASLSPVLVLCSPSPSSSLPRSSLPLSAALPPTSPPPVPSATDVATAVRMRRAASPDECAVAFRSANSLCDVHRSTGRERLNKDVWRFALSQHCINNENTTLFDESKTVLVVQIQRINDEGSHGFLPKQEPIETLLSDEEQNKHPSAFDSHADWVSAPQHSYAVVKIEHCTVVRNYWQVLAATVMKGQGHPVIKRKRVA</sequence>
<evidence type="ECO:0000313" key="3">
    <source>
        <dbReference type="Proteomes" id="UP000673691"/>
    </source>
</evidence>
<proteinExistence type="predicted"/>
<evidence type="ECO:0000313" key="2">
    <source>
        <dbReference type="EMBL" id="KAG5460390.1"/>
    </source>
</evidence>
<reference evidence="2 3" key="1">
    <citation type="journal article" name="Sci. Rep.">
        <title>Genome-scale phylogenetic analyses confirm Olpidium as the closest living zoosporic fungus to the non-flagellated, terrestrial fungi.</title>
        <authorList>
            <person name="Chang Y."/>
            <person name="Rochon D."/>
            <person name="Sekimoto S."/>
            <person name="Wang Y."/>
            <person name="Chovatia M."/>
            <person name="Sandor L."/>
            <person name="Salamov A."/>
            <person name="Grigoriev I.V."/>
            <person name="Stajich J.E."/>
            <person name="Spatafora J.W."/>
        </authorList>
    </citation>
    <scope>NUCLEOTIDE SEQUENCE [LARGE SCALE GENOMIC DNA]</scope>
    <source>
        <strain evidence="2">S191</strain>
    </source>
</reference>
<comment type="caution">
    <text evidence="2">The sequence shown here is derived from an EMBL/GenBank/DDBJ whole genome shotgun (WGS) entry which is preliminary data.</text>
</comment>
<name>A0A8H7ZW08_9FUNG</name>
<feature type="region of interest" description="Disordered" evidence="1">
    <location>
        <begin position="135"/>
        <end position="154"/>
    </location>
</feature>
<dbReference type="Proteomes" id="UP000673691">
    <property type="component" value="Unassembled WGS sequence"/>
</dbReference>
<gene>
    <name evidence="2" type="ORF">BJ554DRAFT_7570</name>
</gene>